<keyword evidence="2" id="KW-0732">Signal</keyword>
<dbReference type="SUPFAM" id="SSF49899">
    <property type="entry name" value="Concanavalin A-like lectins/glucanases"/>
    <property type="match status" value="1"/>
</dbReference>
<dbReference type="InterPro" id="IPR050111">
    <property type="entry name" value="C-type_lectin/snaclec_domain"/>
</dbReference>
<accession>A0AAD9Q8L1</accession>
<evidence type="ECO:0000313" key="5">
    <source>
        <dbReference type="Proteomes" id="UP001249851"/>
    </source>
</evidence>
<dbReference type="Pfam" id="PF00059">
    <property type="entry name" value="Lectin_C"/>
    <property type="match status" value="1"/>
</dbReference>
<sequence>MENLNHRWRFVTCFIVVVSGIFQTSSSHQCDLQSIPFFKDIGFALVGHVIDTRSHVQPYDCLWSCKANPSCFSVNIERIDVHRYGSGSYFQRAIFPDGWYLQKDALFKYFPTNKTWLDAKDFCQSIGGDLATISDADQNEFVYRNLIPPAKHNLSNGCTRSIADMIGCWLLDDTESEVILRKGPYYTDDDSNGITALYLDGNGSFADVPAVSLQFPAITIMCWLKVLEPAKTPGYVYADWSWPHQFAIWVHGNWKVLFFQFRNNNLEDVLAMYTGIPFNVWIHVAVTWDQANRTAKIFVNGQEKGSKTASVGLSSYEMRSNSHSYYQVGCKLDTTETFFGFVRNIKVLKRLLSNDEVEGEAAKNPRDTQLKAWLGLNDLAKEGNYVWNDGAMAKFSNWVYGKTAPESVDQDCAVMIQGDKISGGKWKNRRCTERHPFICRKSMTSAREE</sequence>
<organism evidence="4 5">
    <name type="scientific">Acropora cervicornis</name>
    <name type="common">Staghorn coral</name>
    <dbReference type="NCBI Taxonomy" id="6130"/>
    <lineage>
        <taxon>Eukaryota</taxon>
        <taxon>Metazoa</taxon>
        <taxon>Cnidaria</taxon>
        <taxon>Anthozoa</taxon>
        <taxon>Hexacorallia</taxon>
        <taxon>Scleractinia</taxon>
        <taxon>Astrocoeniina</taxon>
        <taxon>Acroporidae</taxon>
        <taxon>Acropora</taxon>
    </lineage>
</organism>
<dbReference type="AlphaFoldDB" id="A0AAD9Q8L1"/>
<feature type="signal peptide" evidence="2">
    <location>
        <begin position="1"/>
        <end position="27"/>
    </location>
</feature>
<evidence type="ECO:0000259" key="3">
    <source>
        <dbReference type="PROSITE" id="PS50041"/>
    </source>
</evidence>
<dbReference type="PROSITE" id="PS00615">
    <property type="entry name" value="C_TYPE_LECTIN_1"/>
    <property type="match status" value="1"/>
</dbReference>
<dbReference type="Gene3D" id="2.60.120.200">
    <property type="match status" value="1"/>
</dbReference>
<dbReference type="InterPro" id="IPR001304">
    <property type="entry name" value="C-type_lectin-like"/>
</dbReference>
<feature type="chain" id="PRO_5042143196" evidence="2">
    <location>
        <begin position="28"/>
        <end position="449"/>
    </location>
</feature>
<gene>
    <name evidence="4" type="ORF">P5673_021182</name>
</gene>
<dbReference type="PANTHER" id="PTHR22803">
    <property type="entry name" value="MANNOSE, PHOSPHOLIPASE, LECTIN RECEPTOR RELATED"/>
    <property type="match status" value="1"/>
</dbReference>
<evidence type="ECO:0000256" key="1">
    <source>
        <dbReference type="ARBA" id="ARBA00023157"/>
    </source>
</evidence>
<reference evidence="4" key="1">
    <citation type="journal article" date="2023" name="G3 (Bethesda)">
        <title>Whole genome assembly and annotation of the endangered Caribbean coral Acropora cervicornis.</title>
        <authorList>
            <person name="Selwyn J.D."/>
            <person name="Vollmer S.V."/>
        </authorList>
    </citation>
    <scope>NUCLEOTIDE SEQUENCE</scope>
    <source>
        <strain evidence="4">K2</strain>
    </source>
</reference>
<dbReference type="InterPro" id="IPR016186">
    <property type="entry name" value="C-type_lectin-like/link_sf"/>
</dbReference>
<reference evidence="4" key="2">
    <citation type="journal article" date="2023" name="Science">
        <title>Genomic signatures of disease resistance in endangered staghorn corals.</title>
        <authorList>
            <person name="Vollmer S.V."/>
            <person name="Selwyn J.D."/>
            <person name="Despard B.A."/>
            <person name="Roesel C.L."/>
        </authorList>
    </citation>
    <scope>NUCLEOTIDE SEQUENCE</scope>
    <source>
        <strain evidence="4">K2</strain>
    </source>
</reference>
<dbReference type="Proteomes" id="UP001249851">
    <property type="component" value="Unassembled WGS sequence"/>
</dbReference>
<feature type="domain" description="C-type lectin" evidence="3">
    <location>
        <begin position="373"/>
        <end position="440"/>
    </location>
</feature>
<dbReference type="InterPro" id="IPR018378">
    <property type="entry name" value="C-type_lectin_CS"/>
</dbReference>
<keyword evidence="1" id="KW-1015">Disulfide bond</keyword>
<dbReference type="InterPro" id="IPR013320">
    <property type="entry name" value="ConA-like_dom_sf"/>
</dbReference>
<evidence type="ECO:0000256" key="2">
    <source>
        <dbReference type="SAM" id="SignalP"/>
    </source>
</evidence>
<dbReference type="SMART" id="SM00034">
    <property type="entry name" value="CLECT"/>
    <property type="match status" value="1"/>
</dbReference>
<keyword evidence="5" id="KW-1185">Reference proteome</keyword>
<name>A0AAD9Q8L1_ACRCE</name>
<dbReference type="InterPro" id="IPR016187">
    <property type="entry name" value="CTDL_fold"/>
</dbReference>
<dbReference type="PROSITE" id="PS50041">
    <property type="entry name" value="C_TYPE_LECTIN_2"/>
    <property type="match status" value="1"/>
</dbReference>
<comment type="caution">
    <text evidence="4">The sequence shown here is derived from an EMBL/GenBank/DDBJ whole genome shotgun (WGS) entry which is preliminary data.</text>
</comment>
<protein>
    <submittedName>
        <fullName evidence="4">Aggrecan core protein</fullName>
    </submittedName>
</protein>
<evidence type="ECO:0000313" key="4">
    <source>
        <dbReference type="EMBL" id="KAK2556633.1"/>
    </source>
</evidence>
<dbReference type="Gene3D" id="3.10.100.10">
    <property type="entry name" value="Mannose-Binding Protein A, subunit A"/>
    <property type="match status" value="2"/>
</dbReference>
<dbReference type="EMBL" id="JARQWQ010000054">
    <property type="protein sequence ID" value="KAK2556633.1"/>
    <property type="molecule type" value="Genomic_DNA"/>
</dbReference>
<dbReference type="CDD" id="cd00037">
    <property type="entry name" value="CLECT"/>
    <property type="match status" value="1"/>
</dbReference>
<proteinExistence type="predicted"/>
<dbReference type="Pfam" id="PF13385">
    <property type="entry name" value="Laminin_G_3"/>
    <property type="match status" value="1"/>
</dbReference>
<dbReference type="SUPFAM" id="SSF56436">
    <property type="entry name" value="C-type lectin-like"/>
    <property type="match status" value="1"/>
</dbReference>